<evidence type="ECO:0000313" key="1">
    <source>
        <dbReference type="EMBL" id="KTD39026.1"/>
    </source>
</evidence>
<sequence length="53" mass="6316">MPRKKDRENVVYYHPEKSRVQGVCEVTSTFSRMTPREQRKCARIAFFNEQIAP</sequence>
<dbReference type="AlphaFoldDB" id="A0A0W0X388"/>
<accession>A0A0W0X388</accession>
<proteinExistence type="predicted"/>
<comment type="caution">
    <text evidence="1">The sequence shown here is derived from an EMBL/GenBank/DDBJ whole genome shotgun (WGS) entry which is preliminary data.</text>
</comment>
<name>A0A0W0X388_9GAMM</name>
<dbReference type="Proteomes" id="UP000054858">
    <property type="component" value="Unassembled WGS sequence"/>
</dbReference>
<evidence type="ECO:0000313" key="2">
    <source>
        <dbReference type="Proteomes" id="UP000054858"/>
    </source>
</evidence>
<reference evidence="1 2" key="1">
    <citation type="submission" date="2015-11" db="EMBL/GenBank/DDBJ databases">
        <title>Genomic analysis of 38 Legionella species identifies large and diverse effector repertoires.</title>
        <authorList>
            <person name="Burstein D."/>
            <person name="Amaro F."/>
            <person name="Zusman T."/>
            <person name="Lifshitz Z."/>
            <person name="Cohen O."/>
            <person name="Gilbert J.A."/>
            <person name="Pupko T."/>
            <person name="Shuman H.A."/>
            <person name="Segal G."/>
        </authorList>
    </citation>
    <scope>NUCLEOTIDE SEQUENCE [LARGE SCALE GENOMIC DNA]</scope>
    <source>
        <strain evidence="1 2">Oak Ridge-10</strain>
    </source>
</reference>
<dbReference type="EMBL" id="LNYP01000023">
    <property type="protein sequence ID" value="KTD39026.1"/>
    <property type="molecule type" value="Genomic_DNA"/>
</dbReference>
<protein>
    <submittedName>
        <fullName evidence="1">Uncharacterized protein</fullName>
    </submittedName>
</protein>
<organism evidence="1 2">
    <name type="scientific">Legionella oakridgensis</name>
    <dbReference type="NCBI Taxonomy" id="29423"/>
    <lineage>
        <taxon>Bacteria</taxon>
        <taxon>Pseudomonadati</taxon>
        <taxon>Pseudomonadota</taxon>
        <taxon>Gammaproteobacteria</taxon>
        <taxon>Legionellales</taxon>
        <taxon>Legionellaceae</taxon>
        <taxon>Legionella</taxon>
    </lineage>
</organism>
<dbReference type="PATRIC" id="fig|29423.5.peg.1200"/>
<gene>
    <name evidence="1" type="ORF">Loak_1147</name>
</gene>